<dbReference type="EMBL" id="JAHXZJ010000374">
    <property type="protein sequence ID" value="KAH0560129.1"/>
    <property type="molecule type" value="Genomic_DNA"/>
</dbReference>
<feature type="compositionally biased region" description="Basic and acidic residues" evidence="1">
    <location>
        <begin position="178"/>
        <end position="194"/>
    </location>
</feature>
<accession>A0AAV7IXL7</accession>
<gene>
    <name evidence="2" type="ORF">KQX54_001706</name>
</gene>
<name>A0AAV7IXL7_COTGL</name>
<keyword evidence="3" id="KW-1185">Reference proteome</keyword>
<organism evidence="2 3">
    <name type="scientific">Cotesia glomerata</name>
    <name type="common">Lepidopteran parasitic wasp</name>
    <name type="synonym">Apanteles glomeratus</name>
    <dbReference type="NCBI Taxonomy" id="32391"/>
    <lineage>
        <taxon>Eukaryota</taxon>
        <taxon>Metazoa</taxon>
        <taxon>Ecdysozoa</taxon>
        <taxon>Arthropoda</taxon>
        <taxon>Hexapoda</taxon>
        <taxon>Insecta</taxon>
        <taxon>Pterygota</taxon>
        <taxon>Neoptera</taxon>
        <taxon>Endopterygota</taxon>
        <taxon>Hymenoptera</taxon>
        <taxon>Apocrita</taxon>
        <taxon>Ichneumonoidea</taxon>
        <taxon>Braconidae</taxon>
        <taxon>Microgastrinae</taxon>
        <taxon>Cotesia</taxon>
    </lineage>
</organism>
<dbReference type="Proteomes" id="UP000826195">
    <property type="component" value="Unassembled WGS sequence"/>
</dbReference>
<proteinExistence type="predicted"/>
<comment type="caution">
    <text evidence="2">The sequence shown here is derived from an EMBL/GenBank/DDBJ whole genome shotgun (WGS) entry which is preliminary data.</text>
</comment>
<reference evidence="2 3" key="1">
    <citation type="journal article" date="2021" name="J. Hered.">
        <title>A chromosome-level genome assembly of the parasitoid wasp, Cotesia glomerata (Hymenoptera: Braconidae).</title>
        <authorList>
            <person name="Pinto B.J."/>
            <person name="Weis J.J."/>
            <person name="Gamble T."/>
            <person name="Ode P.J."/>
            <person name="Paul R."/>
            <person name="Zaspel J.M."/>
        </authorList>
    </citation>
    <scope>NUCLEOTIDE SEQUENCE [LARGE SCALE GENOMIC DNA]</scope>
    <source>
        <tissue evidence="2">Whole</tissue>
    </source>
</reference>
<dbReference type="AlphaFoldDB" id="A0AAV7IXL7"/>
<feature type="region of interest" description="Disordered" evidence="1">
    <location>
        <begin position="171"/>
        <end position="194"/>
    </location>
</feature>
<evidence type="ECO:0000313" key="2">
    <source>
        <dbReference type="EMBL" id="KAH0560129.1"/>
    </source>
</evidence>
<protein>
    <submittedName>
        <fullName evidence="2">Uncharacterized protein</fullName>
    </submittedName>
</protein>
<evidence type="ECO:0000256" key="1">
    <source>
        <dbReference type="SAM" id="MobiDB-lite"/>
    </source>
</evidence>
<evidence type="ECO:0000313" key="3">
    <source>
        <dbReference type="Proteomes" id="UP000826195"/>
    </source>
</evidence>
<sequence length="226" mass="25745">MHLCDCECGCVLKLSVINSQEPAIAVAMSPIFLSTFFYREYIAWRHARASTHLALKNASSHVCASKHTRETLVIPVRNPRPARELFCWEENKGETSLGLCSTHLIVSYIPRGSNFWPPFDNHRSYDKSLKITDRSRRSEPSGIQLQGHLYLLIRLLKNNKNSINVQNALRSGNTAGKEVPEQRTKGKKAEQDESKFEIPRAEPIFHARGCSLLDYLLKVRDAFHNK</sequence>